<proteinExistence type="predicted"/>
<keyword evidence="1" id="KW-0812">Transmembrane</keyword>
<feature type="transmembrane region" description="Helical" evidence="1">
    <location>
        <begin position="55"/>
        <end position="75"/>
    </location>
</feature>
<accession>A0AAV3PW71</accession>
<keyword evidence="3" id="KW-1185">Reference proteome</keyword>
<comment type="caution">
    <text evidence="2">The sequence shown here is derived from an EMBL/GenBank/DDBJ whole genome shotgun (WGS) entry which is preliminary data.</text>
</comment>
<protein>
    <submittedName>
        <fullName evidence="2">Uncharacterized protein</fullName>
    </submittedName>
</protein>
<evidence type="ECO:0000313" key="2">
    <source>
        <dbReference type="EMBL" id="GAA0155905.1"/>
    </source>
</evidence>
<dbReference type="Proteomes" id="UP001454036">
    <property type="component" value="Unassembled WGS sequence"/>
</dbReference>
<keyword evidence="1" id="KW-0472">Membrane</keyword>
<name>A0AAV3PW71_LITER</name>
<dbReference type="AlphaFoldDB" id="A0AAV3PW71"/>
<gene>
    <name evidence="2" type="ORF">LIER_13524</name>
</gene>
<evidence type="ECO:0000256" key="1">
    <source>
        <dbReference type="SAM" id="Phobius"/>
    </source>
</evidence>
<reference evidence="2 3" key="1">
    <citation type="submission" date="2024-01" db="EMBL/GenBank/DDBJ databases">
        <title>The complete chloroplast genome sequence of Lithospermum erythrorhizon: insights into the phylogenetic relationship among Boraginaceae species and the maternal lineages of purple gromwells.</title>
        <authorList>
            <person name="Okada T."/>
            <person name="Watanabe K."/>
        </authorList>
    </citation>
    <scope>NUCLEOTIDE SEQUENCE [LARGE SCALE GENOMIC DNA]</scope>
</reference>
<sequence>MDQNVVMIPDVKPELDHWMVRVTITEEMPTFIGYKNGTRYKRYIFTDDQGNTVPAIVFATSIYQCVVLVWCLKYIQC</sequence>
<evidence type="ECO:0000313" key="3">
    <source>
        <dbReference type="Proteomes" id="UP001454036"/>
    </source>
</evidence>
<keyword evidence="1" id="KW-1133">Transmembrane helix</keyword>
<organism evidence="2 3">
    <name type="scientific">Lithospermum erythrorhizon</name>
    <name type="common">Purple gromwell</name>
    <name type="synonym">Lithospermum officinale var. erythrorhizon</name>
    <dbReference type="NCBI Taxonomy" id="34254"/>
    <lineage>
        <taxon>Eukaryota</taxon>
        <taxon>Viridiplantae</taxon>
        <taxon>Streptophyta</taxon>
        <taxon>Embryophyta</taxon>
        <taxon>Tracheophyta</taxon>
        <taxon>Spermatophyta</taxon>
        <taxon>Magnoliopsida</taxon>
        <taxon>eudicotyledons</taxon>
        <taxon>Gunneridae</taxon>
        <taxon>Pentapetalae</taxon>
        <taxon>asterids</taxon>
        <taxon>lamiids</taxon>
        <taxon>Boraginales</taxon>
        <taxon>Boraginaceae</taxon>
        <taxon>Boraginoideae</taxon>
        <taxon>Lithospermeae</taxon>
        <taxon>Lithospermum</taxon>
    </lineage>
</organism>
<dbReference type="EMBL" id="BAABME010002743">
    <property type="protein sequence ID" value="GAA0155905.1"/>
    <property type="molecule type" value="Genomic_DNA"/>
</dbReference>